<dbReference type="PANTHER" id="PTHR19211">
    <property type="entry name" value="ATP-BINDING TRANSPORT PROTEIN-RELATED"/>
    <property type="match status" value="1"/>
</dbReference>
<organism evidence="6 7">
    <name type="scientific">Perkinsus olseni</name>
    <name type="common">Perkinsus atlanticus</name>
    <dbReference type="NCBI Taxonomy" id="32597"/>
    <lineage>
        <taxon>Eukaryota</taxon>
        <taxon>Sar</taxon>
        <taxon>Alveolata</taxon>
        <taxon>Perkinsozoa</taxon>
        <taxon>Perkinsea</taxon>
        <taxon>Perkinsida</taxon>
        <taxon>Perkinsidae</taxon>
        <taxon>Perkinsus</taxon>
    </lineage>
</organism>
<evidence type="ECO:0000313" key="6">
    <source>
        <dbReference type="EMBL" id="KAF4731024.1"/>
    </source>
</evidence>
<evidence type="ECO:0000256" key="1">
    <source>
        <dbReference type="ARBA" id="ARBA00022737"/>
    </source>
</evidence>
<sequence>VEFGVDCTSRIAVVGANGSGKSTFLKLLTSELEPTEGEIMANHGLRVELFSQHFEEKLDLALTPVEQILQVGRGLPGPAAVKTPEKARQILGRYGLPSESHVKHIGNLSGGQKARVAFALLGLRAPHLLILDEPTNHLDIETVEALIESLEEYDGGVVVVSHDARLIKSLDCEMWICSDGTVWRFNGNFDKYRNRVLAEVEARERRVEQQMEANRKSKMERHAARLGRKRLESAHVAAEAKKKAEEEAAAATQPAKLELTGPKNGKKAKLGIAAMMDEARKKRKEDAKKKRIQEQKDKEEAATATPVAPAPKPVISKAPGEKKRSKEVDSVSEEAIDSEETEGKKHHHHHHHHKDREGKEKKEKKSKNDKDSDDKEEKRRKKKEKKEKKEKKKEKKSKRKEEEPVEEVVEEEDEDDDDSDLDLAMFAGGKPRQAAVESSDSEEEEDSDDDDEDAFLAQFAKQNKKKGRRAPTPPPAESDSDDDDDDDDDDEDAFLAQFAKKNKSRGRGARKVAEDSDGDDDDSVAAVVQFKQEEVVDDKPTKGKSKGRRRR</sequence>
<keyword evidence="2" id="KW-0547">Nucleotide-binding</keyword>
<dbReference type="EMBL" id="JABANM010015470">
    <property type="protein sequence ID" value="KAF4731024.1"/>
    <property type="molecule type" value="Genomic_DNA"/>
</dbReference>
<evidence type="ECO:0000256" key="2">
    <source>
        <dbReference type="ARBA" id="ARBA00022741"/>
    </source>
</evidence>
<dbReference type="PROSITE" id="PS50893">
    <property type="entry name" value="ABC_TRANSPORTER_2"/>
    <property type="match status" value="1"/>
</dbReference>
<dbReference type="GO" id="GO:0005524">
    <property type="term" value="F:ATP binding"/>
    <property type="evidence" value="ECO:0007669"/>
    <property type="project" value="UniProtKB-KW"/>
</dbReference>
<feature type="compositionally biased region" description="Basic and acidic residues" evidence="4">
    <location>
        <begin position="319"/>
        <end position="329"/>
    </location>
</feature>
<feature type="compositionally biased region" description="Basic residues" evidence="4">
    <location>
        <begin position="344"/>
        <end position="354"/>
    </location>
</feature>
<dbReference type="AlphaFoldDB" id="A0A7J6SDI3"/>
<evidence type="ECO:0000313" key="7">
    <source>
        <dbReference type="Proteomes" id="UP000574390"/>
    </source>
</evidence>
<feature type="compositionally biased region" description="Basic and acidic residues" evidence="4">
    <location>
        <begin position="277"/>
        <end position="301"/>
    </location>
</feature>
<accession>A0A7J6SDI3</accession>
<feature type="region of interest" description="Disordered" evidence="4">
    <location>
        <begin position="208"/>
        <end position="551"/>
    </location>
</feature>
<reference evidence="6 7" key="1">
    <citation type="submission" date="2020-04" db="EMBL/GenBank/DDBJ databases">
        <title>Perkinsus olseni comparative genomics.</title>
        <authorList>
            <person name="Bogema D.R."/>
        </authorList>
    </citation>
    <scope>NUCLEOTIDE SEQUENCE [LARGE SCALE GENOMIC DNA]</scope>
    <source>
        <strain evidence="6">ATCC PRA-205</strain>
    </source>
</reference>
<feature type="compositionally biased region" description="Basic and acidic residues" evidence="4">
    <location>
        <begin position="355"/>
        <end position="377"/>
    </location>
</feature>
<dbReference type="Gene3D" id="3.40.50.300">
    <property type="entry name" value="P-loop containing nucleotide triphosphate hydrolases"/>
    <property type="match status" value="1"/>
</dbReference>
<feature type="compositionally biased region" description="Basic and acidic residues" evidence="4">
    <location>
        <begin position="208"/>
        <end position="246"/>
    </location>
</feature>
<name>A0A7J6SDI3_PEROL</name>
<dbReference type="InterPro" id="IPR027417">
    <property type="entry name" value="P-loop_NTPase"/>
</dbReference>
<dbReference type="PANTHER" id="PTHR19211:SF14">
    <property type="entry name" value="ATP-BINDING CASSETTE SUB-FAMILY F MEMBER 1"/>
    <property type="match status" value="1"/>
</dbReference>
<dbReference type="InterPro" id="IPR003593">
    <property type="entry name" value="AAA+_ATPase"/>
</dbReference>
<gene>
    <name evidence="6" type="primary">ABCF1_4</name>
    <name evidence="6" type="ORF">FOZ62_026449</name>
</gene>
<keyword evidence="3 6" id="KW-0067">ATP-binding</keyword>
<dbReference type="CDD" id="cd03221">
    <property type="entry name" value="ABCF_EF-3"/>
    <property type="match status" value="1"/>
</dbReference>
<dbReference type="SMART" id="SM00382">
    <property type="entry name" value="AAA"/>
    <property type="match status" value="1"/>
</dbReference>
<dbReference type="SUPFAM" id="SSF52540">
    <property type="entry name" value="P-loop containing nucleoside triphosphate hydrolases"/>
    <property type="match status" value="1"/>
</dbReference>
<feature type="compositionally biased region" description="Acidic residues" evidence="4">
    <location>
        <begin position="403"/>
        <end position="421"/>
    </location>
</feature>
<feature type="compositionally biased region" description="Acidic residues" evidence="4">
    <location>
        <begin position="478"/>
        <end position="493"/>
    </location>
</feature>
<dbReference type="Proteomes" id="UP000574390">
    <property type="component" value="Unassembled WGS sequence"/>
</dbReference>
<protein>
    <submittedName>
        <fullName evidence="6">ATP-binding cassette sub- F member 1</fullName>
    </submittedName>
</protein>
<feature type="compositionally biased region" description="Basic residues" evidence="4">
    <location>
        <begin position="500"/>
        <end position="510"/>
    </location>
</feature>
<feature type="compositionally biased region" description="Basic and acidic residues" evidence="4">
    <location>
        <begin position="531"/>
        <end position="541"/>
    </location>
</feature>
<dbReference type="InterPro" id="IPR003439">
    <property type="entry name" value="ABC_transporter-like_ATP-bd"/>
</dbReference>
<feature type="compositionally biased region" description="Basic residues" evidence="4">
    <location>
        <begin position="378"/>
        <end position="398"/>
    </location>
</feature>
<proteinExistence type="predicted"/>
<dbReference type="GO" id="GO:0016887">
    <property type="term" value="F:ATP hydrolysis activity"/>
    <property type="evidence" value="ECO:0007669"/>
    <property type="project" value="InterPro"/>
</dbReference>
<feature type="compositionally biased region" description="Basic residues" evidence="4">
    <location>
        <begin position="542"/>
        <end position="551"/>
    </location>
</feature>
<feature type="compositionally biased region" description="Acidic residues" evidence="4">
    <location>
        <begin position="439"/>
        <end position="454"/>
    </location>
</feature>
<feature type="domain" description="ABC transporter" evidence="5">
    <location>
        <begin position="1"/>
        <end position="204"/>
    </location>
</feature>
<feature type="compositionally biased region" description="Acidic residues" evidence="4">
    <location>
        <begin position="330"/>
        <end position="340"/>
    </location>
</feature>
<comment type="caution">
    <text evidence="6">The sequence shown here is derived from an EMBL/GenBank/DDBJ whole genome shotgun (WGS) entry which is preliminary data.</text>
</comment>
<dbReference type="Pfam" id="PF00005">
    <property type="entry name" value="ABC_tran"/>
    <property type="match status" value="1"/>
</dbReference>
<feature type="non-terminal residue" evidence="6">
    <location>
        <position position="1"/>
    </location>
</feature>
<dbReference type="FunFam" id="3.40.50.300:FF:001197">
    <property type="entry name" value="Putative ATP-binding cassette family ATPase"/>
    <property type="match status" value="1"/>
</dbReference>
<evidence type="ECO:0000256" key="4">
    <source>
        <dbReference type="SAM" id="MobiDB-lite"/>
    </source>
</evidence>
<evidence type="ECO:0000256" key="3">
    <source>
        <dbReference type="ARBA" id="ARBA00022840"/>
    </source>
</evidence>
<keyword evidence="1" id="KW-0677">Repeat</keyword>
<dbReference type="InterPro" id="IPR050611">
    <property type="entry name" value="ABCF"/>
</dbReference>
<evidence type="ECO:0000259" key="5">
    <source>
        <dbReference type="PROSITE" id="PS50893"/>
    </source>
</evidence>